<reference evidence="17 18" key="1">
    <citation type="submission" date="2019-09" db="EMBL/GenBank/DDBJ databases">
        <authorList>
            <consortium name="DOE Joint Genome Institute"/>
            <person name="Mondo S.J."/>
            <person name="Navarro-Mendoza M.I."/>
            <person name="Perez-Arques C."/>
            <person name="Panchal S."/>
            <person name="Nicolas F.E."/>
            <person name="Ganguly P."/>
            <person name="Pangilinan J."/>
            <person name="Grigoriev I."/>
            <person name="Heitman J."/>
            <person name="Sanya K."/>
            <person name="Garre V."/>
        </authorList>
    </citation>
    <scope>NUCLEOTIDE SEQUENCE [LARGE SCALE GENOMIC DNA]</scope>
    <source>
        <strain evidence="17 18">MU402</strain>
    </source>
</reference>
<feature type="compositionally biased region" description="Polar residues" evidence="15">
    <location>
        <begin position="601"/>
        <end position="611"/>
    </location>
</feature>
<feature type="compositionally biased region" description="Low complexity" evidence="15">
    <location>
        <begin position="245"/>
        <end position="260"/>
    </location>
</feature>
<feature type="region of interest" description="Disordered" evidence="15">
    <location>
        <begin position="420"/>
        <end position="446"/>
    </location>
</feature>
<dbReference type="Proteomes" id="UP000469890">
    <property type="component" value="Unassembled WGS sequence"/>
</dbReference>
<evidence type="ECO:0000256" key="10">
    <source>
        <dbReference type="ARBA" id="ARBA00022843"/>
    </source>
</evidence>
<evidence type="ECO:0000259" key="16">
    <source>
        <dbReference type="PROSITE" id="PS51140"/>
    </source>
</evidence>
<dbReference type="GO" id="GO:0005634">
    <property type="term" value="C:nucleus"/>
    <property type="evidence" value="ECO:0007669"/>
    <property type="project" value="UniProtKB-SubCell"/>
</dbReference>
<feature type="compositionally biased region" description="Low complexity" evidence="15">
    <location>
        <begin position="467"/>
        <end position="541"/>
    </location>
</feature>
<evidence type="ECO:0000256" key="2">
    <source>
        <dbReference type="ARBA" id="ARBA00004496"/>
    </source>
</evidence>
<keyword evidence="7" id="KW-0963">Cytoplasm</keyword>
<dbReference type="GO" id="GO:0043130">
    <property type="term" value="F:ubiquitin binding"/>
    <property type="evidence" value="ECO:0007669"/>
    <property type="project" value="InterPro"/>
</dbReference>
<keyword evidence="6" id="KW-0158">Chromosome</keyword>
<evidence type="ECO:0000256" key="7">
    <source>
        <dbReference type="ARBA" id="ARBA00022490"/>
    </source>
</evidence>
<evidence type="ECO:0000313" key="18">
    <source>
        <dbReference type="Proteomes" id="UP000469890"/>
    </source>
</evidence>
<dbReference type="AlphaFoldDB" id="A0A8H4F3R5"/>
<feature type="region of interest" description="Disordered" evidence="15">
    <location>
        <begin position="71"/>
        <end position="368"/>
    </location>
</feature>
<evidence type="ECO:0000256" key="1">
    <source>
        <dbReference type="ARBA" id="ARBA00004123"/>
    </source>
</evidence>
<feature type="region of interest" description="Disordered" evidence="15">
    <location>
        <begin position="676"/>
        <end position="708"/>
    </location>
</feature>
<keyword evidence="13" id="KW-0234">DNA repair</keyword>
<evidence type="ECO:0000256" key="9">
    <source>
        <dbReference type="ARBA" id="ARBA00022786"/>
    </source>
</evidence>
<feature type="region of interest" description="Disordered" evidence="15">
    <location>
        <begin position="464"/>
        <end position="541"/>
    </location>
</feature>
<comment type="subcellular location">
    <subcellularLocation>
        <location evidence="3">Chromosome</location>
        <location evidence="3">Telomere</location>
    </subcellularLocation>
    <subcellularLocation>
        <location evidence="2">Cytoplasm</location>
    </subcellularLocation>
    <subcellularLocation>
        <location evidence="1">Nucleus</location>
    </subcellularLocation>
</comment>
<comment type="similarity">
    <text evidence="4">Belongs to the DEF1 family.</text>
</comment>
<evidence type="ECO:0000256" key="12">
    <source>
        <dbReference type="ARBA" id="ARBA00023125"/>
    </source>
</evidence>
<feature type="compositionally biased region" description="Basic and acidic residues" evidence="15">
    <location>
        <begin position="333"/>
        <end position="349"/>
    </location>
</feature>
<dbReference type="EMBL" id="JAAECE010000003">
    <property type="protein sequence ID" value="KAF1803884.1"/>
    <property type="molecule type" value="Genomic_DNA"/>
</dbReference>
<evidence type="ECO:0000256" key="5">
    <source>
        <dbReference type="ARBA" id="ARBA00020536"/>
    </source>
</evidence>
<protein>
    <recommendedName>
        <fullName evidence="5">RNA polymerase II degradation factor 1</fullName>
    </recommendedName>
</protein>
<dbReference type="PROSITE" id="PS51140">
    <property type="entry name" value="CUE"/>
    <property type="match status" value="1"/>
</dbReference>
<dbReference type="GO" id="GO:0006281">
    <property type="term" value="P:DNA repair"/>
    <property type="evidence" value="ECO:0007669"/>
    <property type="project" value="UniProtKB-KW"/>
</dbReference>
<feature type="domain" description="CUE" evidence="16">
    <location>
        <begin position="30"/>
        <end position="73"/>
    </location>
</feature>
<evidence type="ECO:0000256" key="11">
    <source>
        <dbReference type="ARBA" id="ARBA00022895"/>
    </source>
</evidence>
<feature type="compositionally biased region" description="Low complexity" evidence="15">
    <location>
        <begin position="824"/>
        <end position="854"/>
    </location>
</feature>
<keyword evidence="10" id="KW-0832">Ubl conjugation</keyword>
<feature type="compositionally biased region" description="Polar residues" evidence="15">
    <location>
        <begin position="97"/>
        <end position="120"/>
    </location>
</feature>
<evidence type="ECO:0000256" key="8">
    <source>
        <dbReference type="ARBA" id="ARBA00022763"/>
    </source>
</evidence>
<evidence type="ECO:0000256" key="15">
    <source>
        <dbReference type="SAM" id="MobiDB-lite"/>
    </source>
</evidence>
<evidence type="ECO:0000256" key="3">
    <source>
        <dbReference type="ARBA" id="ARBA00004574"/>
    </source>
</evidence>
<keyword evidence="8" id="KW-0227">DNA damage</keyword>
<keyword evidence="14" id="KW-0539">Nucleus</keyword>
<dbReference type="InterPro" id="IPR003892">
    <property type="entry name" value="CUE"/>
</dbReference>
<keyword evidence="12" id="KW-0238">DNA-binding</keyword>
<gene>
    <name evidence="17" type="ORF">FB192DRAFT_1457038</name>
</gene>
<dbReference type="CDD" id="cd14368">
    <property type="entry name" value="CUE_DEF1_like"/>
    <property type="match status" value="1"/>
</dbReference>
<keyword evidence="11" id="KW-0779">Telomere</keyword>
<dbReference type="GO" id="GO:0000781">
    <property type="term" value="C:chromosome, telomeric region"/>
    <property type="evidence" value="ECO:0007669"/>
    <property type="project" value="UniProtKB-SubCell"/>
</dbReference>
<feature type="region of interest" description="Disordered" evidence="15">
    <location>
        <begin position="601"/>
        <end position="635"/>
    </location>
</feature>
<feature type="compositionally biased region" description="Polar residues" evidence="15">
    <location>
        <begin position="133"/>
        <end position="175"/>
    </location>
</feature>
<dbReference type="GO" id="GO:0003677">
    <property type="term" value="F:DNA binding"/>
    <property type="evidence" value="ECO:0007669"/>
    <property type="project" value="UniProtKB-KW"/>
</dbReference>
<feature type="compositionally biased region" description="Low complexity" evidence="15">
    <location>
        <begin position="775"/>
        <end position="809"/>
    </location>
</feature>
<evidence type="ECO:0000256" key="13">
    <source>
        <dbReference type="ARBA" id="ARBA00023204"/>
    </source>
</evidence>
<feature type="compositionally biased region" description="Low complexity" evidence="15">
    <location>
        <begin position="625"/>
        <end position="635"/>
    </location>
</feature>
<feature type="region of interest" description="Disordered" evidence="15">
    <location>
        <begin position="742"/>
        <end position="854"/>
    </location>
</feature>
<comment type="caution">
    <text evidence="17">The sequence shown here is derived from an EMBL/GenBank/DDBJ whole genome shotgun (WGS) entry which is preliminary data.</text>
</comment>
<feature type="compositionally biased region" description="Low complexity" evidence="15">
    <location>
        <begin position="677"/>
        <end position="708"/>
    </location>
</feature>
<feature type="compositionally biased region" description="Low complexity" evidence="15">
    <location>
        <begin position="183"/>
        <end position="210"/>
    </location>
</feature>
<accession>A0A8H4F3R5</accession>
<evidence type="ECO:0000256" key="4">
    <source>
        <dbReference type="ARBA" id="ARBA00005491"/>
    </source>
</evidence>
<feature type="compositionally biased region" description="Low complexity" evidence="15">
    <location>
        <begin position="753"/>
        <end position="768"/>
    </location>
</feature>
<evidence type="ECO:0000256" key="6">
    <source>
        <dbReference type="ARBA" id="ARBA00022454"/>
    </source>
</evidence>
<keyword evidence="9" id="KW-0833">Ubl conjugation pathway</keyword>
<dbReference type="GO" id="GO:0005737">
    <property type="term" value="C:cytoplasm"/>
    <property type="evidence" value="ECO:0007669"/>
    <property type="project" value="UniProtKB-SubCell"/>
</dbReference>
<feature type="compositionally biased region" description="Low complexity" evidence="15">
    <location>
        <begin position="300"/>
        <end position="326"/>
    </location>
</feature>
<feature type="compositionally biased region" description="Polar residues" evidence="15">
    <location>
        <begin position="264"/>
        <end position="280"/>
    </location>
</feature>
<feature type="region of interest" description="Disordered" evidence="15">
    <location>
        <begin position="1"/>
        <end position="24"/>
    </location>
</feature>
<sequence>MTSHETRSSHTTRNKGSASDQNDLKKLKSKYSAKLPTLKVLFSDWSDDDLLFVLEEANGDLDLTIDRISEGHANQWGEVKTKKSKKEAQKAKAATTGVSPHQQQSTSTPYRDSKITQQRTYSDRAPRPGKAAPSNTRTRTPKTNHVQPVSWDSQPKASHQEVTSGSWASIASSKQQQDDTNDDGWNNSNANNNDSSSAAAAAAAASDDWAPAPTTSSNDDNANDDQPKTWASLLKSKPKVEEPVSTSNETTNTSNTTSNEWEASASTSDAWNAPTTSSASGWDAPNEPSVDEWSTPVHETTPVADATVPAAANTITATSTSTTTNAEEQEEPSDLKEQVEAESSEKQDESAAVNAPATTAESSTISGRLLNQEEPVVLPTNSSAAISSLDVKFGSLNVDDEPAVEETVKETTVAVAAVEEPVAQTNSVPETTTSSAPTASAATPTATNAAPAAINNDAFGQASYLKQQQQQQEPAAYQQPAAAAVPQQQQAQQAPQQQQQAPQQAPQQQQQQQQAQIPQQQQQQQAQIPQQHQVPQQQQQQFGMDHLTSAYSSYLPNQPPTGVSGFGMNPMGSLPDYGIYGTEAQRAAAMGYYDPTAFSHSPSVTSASAYQSRDKYSQDAGLHGQSAQNQSMPQQQMYPTNLPYYQYYYMPNQFNAYQQSAYGQPFMNKSMYPNMYQQQQQQPGKPSATSAATGASASPYGSAASPYGQQSQLYNHQYDDLQQLGMGLNDYQKSMYGNTAQPQLQGFLGGLNGQQQQPQQQSSQGQNQKSEIRSTANATATTPQQQQQAPQQVPQTQQPQQPQQQPYAAGANYFGQPQMFSYGQYPQQHHQFQQQMPPQQQSQQPTRQQQYWNQ</sequence>
<feature type="compositionally biased region" description="Low complexity" evidence="15">
    <location>
        <begin position="431"/>
        <end position="446"/>
    </location>
</feature>
<name>A0A8H4F3R5_MUCCL</name>
<organism evidence="17 18">
    <name type="scientific">Mucor circinelloides f. lusitanicus</name>
    <name type="common">Mucor racemosus var. lusitanicus</name>
    <dbReference type="NCBI Taxonomy" id="29924"/>
    <lineage>
        <taxon>Eukaryota</taxon>
        <taxon>Fungi</taxon>
        <taxon>Fungi incertae sedis</taxon>
        <taxon>Mucoromycota</taxon>
        <taxon>Mucoromycotina</taxon>
        <taxon>Mucoromycetes</taxon>
        <taxon>Mucorales</taxon>
        <taxon>Mucorineae</taxon>
        <taxon>Mucoraceae</taxon>
        <taxon>Mucor</taxon>
    </lineage>
</organism>
<feature type="compositionally biased region" description="Polar residues" evidence="15">
    <location>
        <begin position="356"/>
        <end position="366"/>
    </location>
</feature>
<evidence type="ECO:0000256" key="14">
    <source>
        <dbReference type="ARBA" id="ARBA00023242"/>
    </source>
</evidence>
<dbReference type="InterPro" id="IPR041803">
    <property type="entry name" value="DEF1_CUE"/>
</dbReference>
<dbReference type="Pfam" id="PF02845">
    <property type="entry name" value="CUE"/>
    <property type="match status" value="1"/>
</dbReference>
<proteinExistence type="inferred from homology"/>
<evidence type="ECO:0000313" key="17">
    <source>
        <dbReference type="EMBL" id="KAF1803884.1"/>
    </source>
</evidence>